<keyword evidence="10" id="KW-0472">Membrane</keyword>
<dbReference type="SUPFAM" id="SSF81508">
    <property type="entry name" value="Ubiquinone-binding protein QP-C of cytochrome bc1 complex (Ubiquinol-cytochrome c reductase)"/>
    <property type="match status" value="1"/>
</dbReference>
<dbReference type="RefSeq" id="XP_031009926.1">
    <property type="nucleotide sequence ID" value="XM_031145140.1"/>
</dbReference>
<evidence type="ECO:0000256" key="6">
    <source>
        <dbReference type="ARBA" id="ARBA00022792"/>
    </source>
</evidence>
<dbReference type="PANTHER" id="PTHR12119:SF2">
    <property type="entry name" value="CYTOCHROME B-C1 COMPLEX SUBUNIT 8"/>
    <property type="match status" value="1"/>
</dbReference>
<dbReference type="EMBL" id="QGMH01000001">
    <property type="protein sequence ID" value="TVY31144.1"/>
    <property type="molecule type" value="Genomic_DNA"/>
</dbReference>
<dbReference type="GO" id="GO:0045275">
    <property type="term" value="C:respiratory chain complex III"/>
    <property type="evidence" value="ECO:0007669"/>
    <property type="project" value="UniProtKB-UniRule"/>
</dbReference>
<evidence type="ECO:0000256" key="10">
    <source>
        <dbReference type="ARBA" id="ARBA00023136"/>
    </source>
</evidence>
<dbReference type="Gene3D" id="1.20.5.210">
    <property type="entry name" value="Cytochrome b-c1 complex subunit 8"/>
    <property type="match status" value="1"/>
</dbReference>
<evidence type="ECO:0000256" key="8">
    <source>
        <dbReference type="ARBA" id="ARBA00022989"/>
    </source>
</evidence>
<dbReference type="OrthoDB" id="6683853at2759"/>
<evidence type="ECO:0000256" key="11">
    <source>
        <dbReference type="RuleBase" id="RU368118"/>
    </source>
</evidence>
<evidence type="ECO:0000256" key="9">
    <source>
        <dbReference type="ARBA" id="ARBA00023128"/>
    </source>
</evidence>
<proteinExistence type="inferred from homology"/>
<keyword evidence="8" id="KW-1133">Transmembrane helix</keyword>
<evidence type="ECO:0000256" key="2">
    <source>
        <dbReference type="ARBA" id="ARBA00007668"/>
    </source>
</evidence>
<dbReference type="PANTHER" id="PTHR12119">
    <property type="entry name" value="UBIQUINOL-CYTOCHROME C REDUCTASE COMPLEX UBIQUINONE-BINDING PROTEIN QP-C"/>
    <property type="match status" value="1"/>
</dbReference>
<evidence type="ECO:0000256" key="5">
    <source>
        <dbReference type="ARBA" id="ARBA00022692"/>
    </source>
</evidence>
<reference evidence="12 13" key="1">
    <citation type="submission" date="2018-05" db="EMBL/GenBank/DDBJ databases">
        <title>Genome sequencing and assembly of the regulated plant pathogen Lachnellula willkommii and related sister species for the development of diagnostic species identification markers.</title>
        <authorList>
            <person name="Giroux E."/>
            <person name="Bilodeau G."/>
        </authorList>
    </citation>
    <scope>NUCLEOTIDE SEQUENCE [LARGE SCALE GENOMIC DNA]</scope>
    <source>
        <strain evidence="12 13">CBS 185.66</strain>
    </source>
</reference>
<dbReference type="GO" id="GO:0006122">
    <property type="term" value="P:mitochondrial electron transport, ubiquinol to cytochrome c"/>
    <property type="evidence" value="ECO:0007669"/>
    <property type="project" value="UniProtKB-UniRule"/>
</dbReference>
<comment type="subcellular location">
    <subcellularLocation>
        <location evidence="1 11">Mitochondrion inner membrane</location>
        <topology evidence="1 11">Single-pass membrane protein</topology>
    </subcellularLocation>
</comment>
<keyword evidence="3 11" id="KW-0813">Transport</keyword>
<dbReference type="GeneID" id="41980344"/>
<keyword evidence="9 11" id="KW-0496">Mitochondrion</keyword>
<accession>A0A8H8RAT8</accession>
<dbReference type="AlphaFoldDB" id="A0A8H8RAT8"/>
<dbReference type="FunFam" id="1.20.5.210:FF:000001">
    <property type="entry name" value="Cytochrome b-c1 complex subunit 8"/>
    <property type="match status" value="1"/>
</dbReference>
<dbReference type="InterPro" id="IPR036642">
    <property type="entry name" value="Cyt_bc1_su8_sf"/>
</dbReference>
<dbReference type="InterPro" id="IPR004205">
    <property type="entry name" value="Cyt_bc1_su8"/>
</dbReference>
<evidence type="ECO:0000256" key="7">
    <source>
        <dbReference type="ARBA" id="ARBA00022982"/>
    </source>
</evidence>
<comment type="caution">
    <text evidence="12">The sequence shown here is derived from an EMBL/GenBank/DDBJ whole genome shotgun (WGS) entry which is preliminary data.</text>
</comment>
<dbReference type="GO" id="GO:0005743">
    <property type="term" value="C:mitochondrial inner membrane"/>
    <property type="evidence" value="ECO:0007669"/>
    <property type="project" value="UniProtKB-SubCell"/>
</dbReference>
<evidence type="ECO:0000256" key="1">
    <source>
        <dbReference type="ARBA" id="ARBA00004434"/>
    </source>
</evidence>
<evidence type="ECO:0000313" key="13">
    <source>
        <dbReference type="Proteomes" id="UP000431533"/>
    </source>
</evidence>
<name>A0A8H8RAT8_9HELO</name>
<comment type="subunit">
    <text evidence="11">Component of the ubiquinol-cytochrome c oxidoreductase (cytochrome b-c1 complex, complex III, CIII), a multisubunit enzyme composed of 3 respiratory subunits cytochrome b, cytochrome c1 and Rieske protein, 2 core protein subunits, and additional low-molecular weight protein subunits. The complex exists as an obligatory dimer and forms supercomplexes (SCs) in the inner mitochondrial membrane with cytochrome c oxidase (complex IV, CIV).</text>
</comment>
<gene>
    <name evidence="12" type="primary">qcr-8</name>
    <name evidence="12" type="ORF">LHYA1_G000146</name>
</gene>
<keyword evidence="4 11" id="KW-0679">Respiratory chain</keyword>
<evidence type="ECO:0000256" key="4">
    <source>
        <dbReference type="ARBA" id="ARBA00022660"/>
    </source>
</evidence>
<organism evidence="12 13">
    <name type="scientific">Lachnellula hyalina</name>
    <dbReference type="NCBI Taxonomy" id="1316788"/>
    <lineage>
        <taxon>Eukaryota</taxon>
        <taxon>Fungi</taxon>
        <taxon>Dikarya</taxon>
        <taxon>Ascomycota</taxon>
        <taxon>Pezizomycotina</taxon>
        <taxon>Leotiomycetes</taxon>
        <taxon>Helotiales</taxon>
        <taxon>Lachnaceae</taxon>
        <taxon>Lachnellula</taxon>
    </lineage>
</organism>
<comment type="similarity">
    <text evidence="2 11">Belongs to the UQCRQ/QCR8 family.</text>
</comment>
<keyword evidence="7 11" id="KW-0249">Electron transport</keyword>
<dbReference type="Pfam" id="PF02939">
    <property type="entry name" value="UcrQ"/>
    <property type="match status" value="1"/>
</dbReference>
<keyword evidence="5" id="KW-0812">Transmembrane</keyword>
<keyword evidence="13" id="KW-1185">Reference proteome</keyword>
<evidence type="ECO:0000313" key="12">
    <source>
        <dbReference type="EMBL" id="TVY31144.1"/>
    </source>
</evidence>
<evidence type="ECO:0000256" key="3">
    <source>
        <dbReference type="ARBA" id="ARBA00022448"/>
    </source>
</evidence>
<dbReference type="Proteomes" id="UP000431533">
    <property type="component" value="Unassembled WGS sequence"/>
</dbReference>
<comment type="function">
    <text evidence="11">Component of the ubiquinol-cytochrome c oxidoreductase, a multisubunit transmembrane complex that is part of the mitochondrial electron transport chain which drives oxidative phosphorylation. The complex plays an important role in the uptake of multiple carbon sources present in different host niches.</text>
</comment>
<protein>
    <recommendedName>
        <fullName evidence="11">Cytochrome b-c1 complex subunit 8</fullName>
    </recommendedName>
    <alternativeName>
        <fullName evidence="11">Complex III subunit 8</fullName>
    </alternativeName>
</protein>
<keyword evidence="6 11" id="KW-0999">Mitochondrion inner membrane</keyword>
<sequence>MRPSQILRSGGDGWNGWFERWGNGVAMNFGMALELWGKIERRHMLMLNACRYLGGWGNFGSQPQKGVISFGLSANRQRPLAGTLNAAIFNVWRRFSHQILYIAPPMIIGYLAMDWAIERNEYLNSKPGRLEYGEEE</sequence>